<evidence type="ECO:0000313" key="3">
    <source>
        <dbReference type="Proteomes" id="UP000291591"/>
    </source>
</evidence>
<feature type="domain" description="PE" evidence="1">
    <location>
        <begin position="12"/>
        <end position="97"/>
    </location>
</feature>
<proteinExistence type="predicted"/>
<reference evidence="2 3" key="1">
    <citation type="submission" date="2019-02" db="EMBL/GenBank/DDBJ databases">
        <title>Sequencing the genomes of 1000 actinobacteria strains.</title>
        <authorList>
            <person name="Klenk H.-P."/>
        </authorList>
    </citation>
    <scope>NUCLEOTIDE SEQUENCE [LARGE SCALE GENOMIC DNA]</scope>
    <source>
        <strain evidence="2 3">DSM 45779</strain>
    </source>
</reference>
<dbReference type="InterPro" id="IPR000084">
    <property type="entry name" value="PE-PGRS_N"/>
</dbReference>
<dbReference type="Pfam" id="PF00934">
    <property type="entry name" value="PE"/>
    <property type="match status" value="1"/>
</dbReference>
<dbReference type="RefSeq" id="WP_130288932.1">
    <property type="nucleotide sequence ID" value="NZ_SHKL01000001.1"/>
</dbReference>
<keyword evidence="3" id="KW-1185">Reference proteome</keyword>
<sequence length="102" mass="11081">MHAHAPAGYRLDPDRLRSLIASLQDMVARLSRTAMELDAAVSASPPGHDEVSLNMYRQLVTMTEQARASIGDRQVRLLAAIAALQAQLRAYEDAERAGAIPV</sequence>
<evidence type="ECO:0000259" key="1">
    <source>
        <dbReference type="Pfam" id="PF00934"/>
    </source>
</evidence>
<dbReference type="OrthoDB" id="3627085at2"/>
<comment type="caution">
    <text evidence="2">The sequence shown here is derived from an EMBL/GenBank/DDBJ whole genome shotgun (WGS) entry which is preliminary data.</text>
</comment>
<protein>
    <submittedName>
        <fullName evidence="2">PE family protein</fullName>
    </submittedName>
</protein>
<accession>A0A4Q7UR64</accession>
<dbReference type="Proteomes" id="UP000291591">
    <property type="component" value="Unassembled WGS sequence"/>
</dbReference>
<gene>
    <name evidence="2" type="ORF">EV383_1155</name>
</gene>
<dbReference type="EMBL" id="SHKL01000001">
    <property type="protein sequence ID" value="RZT84317.1"/>
    <property type="molecule type" value="Genomic_DNA"/>
</dbReference>
<evidence type="ECO:0000313" key="2">
    <source>
        <dbReference type="EMBL" id="RZT84317.1"/>
    </source>
</evidence>
<dbReference type="AlphaFoldDB" id="A0A4Q7UR64"/>
<name>A0A4Q7UR64_PSEST</name>
<organism evidence="2 3">
    <name type="scientific">Pseudonocardia sediminis</name>
    <dbReference type="NCBI Taxonomy" id="1397368"/>
    <lineage>
        <taxon>Bacteria</taxon>
        <taxon>Bacillati</taxon>
        <taxon>Actinomycetota</taxon>
        <taxon>Actinomycetes</taxon>
        <taxon>Pseudonocardiales</taxon>
        <taxon>Pseudonocardiaceae</taxon>
        <taxon>Pseudonocardia</taxon>
    </lineage>
</organism>